<keyword evidence="2" id="KW-0229">DNA integration</keyword>
<evidence type="ECO:0000256" key="4">
    <source>
        <dbReference type="ARBA" id="ARBA00023172"/>
    </source>
</evidence>
<dbReference type="GO" id="GO:0003677">
    <property type="term" value="F:DNA binding"/>
    <property type="evidence" value="ECO:0007669"/>
    <property type="project" value="UniProtKB-KW"/>
</dbReference>
<organism evidence="6 7">
    <name type="scientific">Bradyrhizobium yuanmingense</name>
    <dbReference type="NCBI Taxonomy" id="108015"/>
    <lineage>
        <taxon>Bacteria</taxon>
        <taxon>Pseudomonadati</taxon>
        <taxon>Pseudomonadota</taxon>
        <taxon>Alphaproteobacteria</taxon>
        <taxon>Hyphomicrobiales</taxon>
        <taxon>Nitrobacteraceae</taxon>
        <taxon>Bradyrhizobium</taxon>
    </lineage>
</organism>
<proteinExistence type="inferred from homology"/>
<evidence type="ECO:0000256" key="1">
    <source>
        <dbReference type="ARBA" id="ARBA00008857"/>
    </source>
</evidence>
<dbReference type="AlphaFoldDB" id="A0A1C3UPY0"/>
<dbReference type="GO" id="GO:0015074">
    <property type="term" value="P:DNA integration"/>
    <property type="evidence" value="ECO:0007669"/>
    <property type="project" value="UniProtKB-KW"/>
</dbReference>
<evidence type="ECO:0000256" key="3">
    <source>
        <dbReference type="ARBA" id="ARBA00023125"/>
    </source>
</evidence>
<dbReference type="InterPro" id="IPR025166">
    <property type="entry name" value="Integrase_DNA_bind_dom"/>
</dbReference>
<evidence type="ECO:0000259" key="5">
    <source>
        <dbReference type="PROSITE" id="PS51898"/>
    </source>
</evidence>
<name>A0A1C3UPY0_9BRAD</name>
<dbReference type="InterPro" id="IPR002104">
    <property type="entry name" value="Integrase_catalytic"/>
</dbReference>
<dbReference type="Pfam" id="PF13356">
    <property type="entry name" value="Arm-DNA-bind_3"/>
    <property type="match status" value="1"/>
</dbReference>
<gene>
    <name evidence="6" type="ORF">GA0061099_1002485</name>
</gene>
<protein>
    <submittedName>
        <fullName evidence="6">Phage integrase family protein</fullName>
    </submittedName>
</protein>
<keyword evidence="3" id="KW-0238">DNA-binding</keyword>
<accession>A0A1C3UPY0</accession>
<reference evidence="6 7" key="1">
    <citation type="submission" date="2016-08" db="EMBL/GenBank/DDBJ databases">
        <authorList>
            <person name="Seilhamer J.J."/>
        </authorList>
    </citation>
    <scope>NUCLEOTIDE SEQUENCE [LARGE SCALE GENOMIC DNA]</scope>
    <source>
        <strain evidence="6 7">CCBAU 10071</strain>
    </source>
</reference>
<dbReference type="InterPro" id="IPR010998">
    <property type="entry name" value="Integrase_recombinase_N"/>
</dbReference>
<dbReference type="RefSeq" id="WP_074447657.1">
    <property type="nucleotide sequence ID" value="NZ_FMAE01000002.1"/>
</dbReference>
<dbReference type="SUPFAM" id="SSF56349">
    <property type="entry name" value="DNA breaking-rejoining enzymes"/>
    <property type="match status" value="1"/>
</dbReference>
<evidence type="ECO:0000313" key="6">
    <source>
        <dbReference type="EMBL" id="SCB17518.1"/>
    </source>
</evidence>
<dbReference type="InterPro" id="IPR013762">
    <property type="entry name" value="Integrase-like_cat_sf"/>
</dbReference>
<evidence type="ECO:0000256" key="2">
    <source>
        <dbReference type="ARBA" id="ARBA00022908"/>
    </source>
</evidence>
<dbReference type="PANTHER" id="PTHR30629">
    <property type="entry name" value="PROPHAGE INTEGRASE"/>
    <property type="match status" value="1"/>
</dbReference>
<dbReference type="Gene3D" id="3.30.160.390">
    <property type="entry name" value="Integrase, DNA-binding domain"/>
    <property type="match status" value="1"/>
</dbReference>
<dbReference type="Gene3D" id="1.10.150.130">
    <property type="match status" value="1"/>
</dbReference>
<dbReference type="Gene3D" id="1.10.443.10">
    <property type="entry name" value="Intergrase catalytic core"/>
    <property type="match status" value="1"/>
</dbReference>
<dbReference type="InterPro" id="IPR038488">
    <property type="entry name" value="Integrase_DNA-bd_sf"/>
</dbReference>
<sequence length="423" mass="46236">MPKLTKRAVDAAETTGKDLFLWEEELPGFGLRVKKSGAKSFVVQYRNANGRSRRLTLGRYGVLTPEEARRDAKLALADAVRGADPVETKKLARGAMTVEELCREYLDKAERGLILTRRGEVKSKTTLYSDKGRIERHIIKLVGKKTVKGFTSSDAKGLQRDIIAGKSAADVKTKTRGRAIVTGGRGTAARTMGLLGGIFSYAVDEGYRQDNPVSGIRRPKDQTREWRLDDAGYRRLGKCLAVAEANGEHWQRVLASRTSAMTGCRLDEVEGLLKTEVDTVGMALRLGDSKTGKSIRPVGPAVIAVLKTAMAKSKSKYVFPAITAEAKHHTGLTRWLQKVSAKDVPGITSHGLRHSFSSTAEDLGYTLPTIKALIGHSRKGNVTMGYIHKIDSALLAAADRIARHIDDAMNGKKQSKVVQFRKA</sequence>
<feature type="domain" description="Tyr recombinase" evidence="5">
    <location>
        <begin position="217"/>
        <end position="399"/>
    </location>
</feature>
<dbReference type="Pfam" id="PF00589">
    <property type="entry name" value="Phage_integrase"/>
    <property type="match status" value="1"/>
</dbReference>
<dbReference type="GO" id="GO:0006310">
    <property type="term" value="P:DNA recombination"/>
    <property type="evidence" value="ECO:0007669"/>
    <property type="project" value="UniProtKB-KW"/>
</dbReference>
<keyword evidence="4" id="KW-0233">DNA recombination</keyword>
<dbReference type="PROSITE" id="PS51898">
    <property type="entry name" value="TYR_RECOMBINASE"/>
    <property type="match status" value="1"/>
</dbReference>
<dbReference type="EMBL" id="FMAE01000002">
    <property type="protein sequence ID" value="SCB17518.1"/>
    <property type="molecule type" value="Genomic_DNA"/>
</dbReference>
<comment type="similarity">
    <text evidence="1">Belongs to the 'phage' integrase family.</text>
</comment>
<evidence type="ECO:0000313" key="7">
    <source>
        <dbReference type="Proteomes" id="UP000183174"/>
    </source>
</evidence>
<dbReference type="InterPro" id="IPR050808">
    <property type="entry name" value="Phage_Integrase"/>
</dbReference>
<dbReference type="PANTHER" id="PTHR30629:SF2">
    <property type="entry name" value="PROPHAGE INTEGRASE INTS-RELATED"/>
    <property type="match status" value="1"/>
</dbReference>
<dbReference type="Proteomes" id="UP000183174">
    <property type="component" value="Unassembled WGS sequence"/>
</dbReference>
<dbReference type="InterPro" id="IPR011010">
    <property type="entry name" value="DNA_brk_join_enz"/>
</dbReference>